<dbReference type="EMBL" id="UINC01198486">
    <property type="protein sequence ID" value="SVE16459.1"/>
    <property type="molecule type" value="Genomic_DNA"/>
</dbReference>
<dbReference type="InterPro" id="IPR036291">
    <property type="entry name" value="NAD(P)-bd_dom_sf"/>
</dbReference>
<sequence>MKGLIASHRAAGIQQWKNEAVMRVCVVGGTGNISTPIVNLLVEIGHEVTCYNRGMSGD</sequence>
<dbReference type="Gene3D" id="3.40.50.720">
    <property type="entry name" value="NAD(P)-binding Rossmann-like Domain"/>
    <property type="match status" value="1"/>
</dbReference>
<protein>
    <recommendedName>
        <fullName evidence="2">NAD-dependent epimerase/dehydratase domain-containing protein</fullName>
    </recommendedName>
</protein>
<evidence type="ECO:0008006" key="2">
    <source>
        <dbReference type="Google" id="ProtNLM"/>
    </source>
</evidence>
<dbReference type="AlphaFoldDB" id="A0A383B9M7"/>
<feature type="non-terminal residue" evidence="1">
    <location>
        <position position="58"/>
    </location>
</feature>
<name>A0A383B9M7_9ZZZZ</name>
<reference evidence="1" key="1">
    <citation type="submission" date="2018-05" db="EMBL/GenBank/DDBJ databases">
        <authorList>
            <person name="Lanie J.A."/>
            <person name="Ng W.-L."/>
            <person name="Kazmierczak K.M."/>
            <person name="Andrzejewski T.M."/>
            <person name="Davidsen T.M."/>
            <person name="Wayne K.J."/>
            <person name="Tettelin H."/>
            <person name="Glass J.I."/>
            <person name="Rusch D."/>
            <person name="Podicherti R."/>
            <person name="Tsui H.-C.T."/>
            <person name="Winkler M.E."/>
        </authorList>
    </citation>
    <scope>NUCLEOTIDE SEQUENCE</scope>
</reference>
<organism evidence="1">
    <name type="scientific">marine metagenome</name>
    <dbReference type="NCBI Taxonomy" id="408172"/>
    <lineage>
        <taxon>unclassified sequences</taxon>
        <taxon>metagenomes</taxon>
        <taxon>ecological metagenomes</taxon>
    </lineage>
</organism>
<dbReference type="SUPFAM" id="SSF51735">
    <property type="entry name" value="NAD(P)-binding Rossmann-fold domains"/>
    <property type="match status" value="1"/>
</dbReference>
<gene>
    <name evidence="1" type="ORF">METZ01_LOCUS469313</name>
</gene>
<evidence type="ECO:0000313" key="1">
    <source>
        <dbReference type="EMBL" id="SVE16459.1"/>
    </source>
</evidence>
<accession>A0A383B9M7</accession>
<proteinExistence type="predicted"/>